<feature type="compositionally biased region" description="Basic residues" evidence="1">
    <location>
        <begin position="76"/>
        <end position="91"/>
    </location>
</feature>
<dbReference type="VEuPathDB" id="FungiDB:SPRG_18897"/>
<dbReference type="Proteomes" id="UP000030745">
    <property type="component" value="Unassembled WGS sequence"/>
</dbReference>
<accession>A0A067D2P6</accession>
<evidence type="ECO:0000313" key="3">
    <source>
        <dbReference type="Proteomes" id="UP000030745"/>
    </source>
</evidence>
<evidence type="ECO:0000313" key="2">
    <source>
        <dbReference type="EMBL" id="KDO35755.1"/>
    </source>
</evidence>
<evidence type="ECO:0000256" key="1">
    <source>
        <dbReference type="SAM" id="MobiDB-lite"/>
    </source>
</evidence>
<keyword evidence="3" id="KW-1185">Reference proteome</keyword>
<protein>
    <submittedName>
        <fullName evidence="2">Uncharacterized protein</fullName>
    </submittedName>
</protein>
<dbReference type="AlphaFoldDB" id="A0A067D2P6"/>
<feature type="compositionally biased region" description="Low complexity" evidence="1">
    <location>
        <begin position="53"/>
        <end position="67"/>
    </location>
</feature>
<sequence length="91" mass="10058">MPPATSSAMEAPVVPTELAAVEPAVVNEHAVASSSSDDLECKPDPLPLRPRPQRSLQTRTVVRSVTTRVKEERASSPRRLRPRWLANRHGR</sequence>
<dbReference type="EMBL" id="KK583189">
    <property type="protein sequence ID" value="KDO35755.1"/>
    <property type="molecule type" value="Genomic_DNA"/>
</dbReference>
<name>A0A067D2P6_SAPPC</name>
<reference evidence="2 3" key="1">
    <citation type="journal article" date="2013" name="PLoS Genet.">
        <title>Distinctive expansion of potential virulence genes in the genome of the oomycete fish pathogen Saprolegnia parasitica.</title>
        <authorList>
            <person name="Jiang R.H."/>
            <person name="de Bruijn I."/>
            <person name="Haas B.J."/>
            <person name="Belmonte R."/>
            <person name="Lobach L."/>
            <person name="Christie J."/>
            <person name="van den Ackerveken G."/>
            <person name="Bottin A."/>
            <person name="Bulone V."/>
            <person name="Diaz-Moreno S.M."/>
            <person name="Dumas B."/>
            <person name="Fan L."/>
            <person name="Gaulin E."/>
            <person name="Govers F."/>
            <person name="Grenville-Briggs L.J."/>
            <person name="Horner N.R."/>
            <person name="Levin J.Z."/>
            <person name="Mammella M."/>
            <person name="Meijer H.J."/>
            <person name="Morris P."/>
            <person name="Nusbaum C."/>
            <person name="Oome S."/>
            <person name="Phillips A.J."/>
            <person name="van Rooyen D."/>
            <person name="Rzeszutek E."/>
            <person name="Saraiva M."/>
            <person name="Secombes C.J."/>
            <person name="Seidl M.F."/>
            <person name="Snel B."/>
            <person name="Stassen J.H."/>
            <person name="Sykes S."/>
            <person name="Tripathy S."/>
            <person name="van den Berg H."/>
            <person name="Vega-Arreguin J.C."/>
            <person name="Wawra S."/>
            <person name="Young S.K."/>
            <person name="Zeng Q."/>
            <person name="Dieguez-Uribeondo J."/>
            <person name="Russ C."/>
            <person name="Tyler B.M."/>
            <person name="van West P."/>
        </authorList>
    </citation>
    <scope>NUCLEOTIDE SEQUENCE [LARGE SCALE GENOMIC DNA]</scope>
    <source>
        <strain evidence="2 3">CBS 223.65</strain>
    </source>
</reference>
<dbReference type="GeneID" id="24140391"/>
<dbReference type="RefSeq" id="XP_012194111.1">
    <property type="nucleotide sequence ID" value="XM_012338721.1"/>
</dbReference>
<feature type="region of interest" description="Disordered" evidence="1">
    <location>
        <begin position="29"/>
        <end position="91"/>
    </location>
</feature>
<proteinExistence type="predicted"/>
<gene>
    <name evidence="2" type="ORF">SPRG_18897</name>
</gene>
<organism evidence="2 3">
    <name type="scientific">Saprolegnia parasitica (strain CBS 223.65)</name>
    <dbReference type="NCBI Taxonomy" id="695850"/>
    <lineage>
        <taxon>Eukaryota</taxon>
        <taxon>Sar</taxon>
        <taxon>Stramenopiles</taxon>
        <taxon>Oomycota</taxon>
        <taxon>Saprolegniomycetes</taxon>
        <taxon>Saprolegniales</taxon>
        <taxon>Saprolegniaceae</taxon>
        <taxon>Saprolegnia</taxon>
    </lineage>
</organism>
<dbReference type="KEGG" id="spar:SPRG_18897"/>